<protein>
    <submittedName>
        <fullName evidence="1">Uncharacterized protein</fullName>
    </submittedName>
</protein>
<accession>Q8JKW9</accession>
<reference evidence="1 2" key="3">
    <citation type="journal article" date="2002" name="Mol. Microbiol.">
        <title>Natrialba magadii virus phiCh1: first complete nucleotide sequence and functional organization of a virus infecting a haloalkaliphilic archaeon.</title>
        <authorList>
            <person name="Klein R."/>
            <person name="Baranyi U."/>
            <person name="Rossler N."/>
            <person name="Greineder B."/>
            <person name="Scholz H."/>
            <person name="Witte A."/>
        </authorList>
    </citation>
    <scope>NUCLEOTIDE SEQUENCE</scope>
</reference>
<evidence type="ECO:0000313" key="2">
    <source>
        <dbReference type="Proteomes" id="UP000001157"/>
    </source>
</evidence>
<reference evidence="1 2" key="1">
    <citation type="journal article" date="2000" name="Mol. Microbiol.">
        <title>The archaeal halophilic virus-encoded Dam-like methyltransferase M. phiCh1-I methylates adenine residues and complements dam mutants in the low salt environment of Escherichia coli.</title>
        <authorList>
            <person name="Baranyi U."/>
            <person name="Klein R."/>
            <person name="Lubitz W."/>
            <person name="Kruger D.H."/>
            <person name="Witte A."/>
        </authorList>
    </citation>
    <scope>NUCLEOTIDE SEQUENCE [LARGE SCALE GENOMIC DNA]</scope>
</reference>
<sequence>MRTSTRTRSGCFRRFRPMADQEMLSAFGAGDLDNVDLSLPEDGIDLEAKQEVEAYAERVTTGGWELVNISSDRVSWWNPDGHETYWIERKKSGWHGVRSKRDVRPHYTEDLQEALDGAAEWMADHPLRDVVDEADD</sequence>
<dbReference type="EMBL" id="AF440695">
    <property type="protein sequence ID" value="AAM88761.1"/>
    <property type="molecule type" value="Genomic_DNA"/>
</dbReference>
<proteinExistence type="predicted"/>
<dbReference type="Proteomes" id="UP000001157">
    <property type="component" value="Segment"/>
</dbReference>
<evidence type="ECO:0000313" key="1">
    <source>
        <dbReference type="EMBL" id="AAM88761.1"/>
    </source>
</evidence>
<reference evidence="1 2" key="2">
    <citation type="journal article" date="2000" name="Virology">
        <title>The structural protein E of the archaeal virus phiCh1: evidence for processing in Natrialba magadii during virus maturation.</title>
        <authorList>
            <person name="Klein R."/>
            <person name="Greineder B."/>
            <person name="Baranyi U."/>
            <person name="Witte A."/>
        </authorList>
    </citation>
    <scope>NUCLEOTIDE SEQUENCE [LARGE SCALE GENOMIC DNA]</scope>
</reference>
<dbReference type="GeneID" id="951300"/>
<dbReference type="RefSeq" id="NP_666005.1">
    <property type="nucleotide sequence ID" value="NC_004084.1"/>
</dbReference>
<name>Q8JKW9_9CAUD</name>
<organism evidence="1 2">
    <name type="scientific">Natrialba phage PhiCh1</name>
    <dbReference type="NCBI Taxonomy" id="114777"/>
    <lineage>
        <taxon>Viruses</taxon>
        <taxon>Duplodnaviria</taxon>
        <taxon>Heunggongvirae</taxon>
        <taxon>Uroviricota</taxon>
        <taxon>Caudoviricetes</taxon>
        <taxon>Vertoviridae</taxon>
        <taxon>Myohalovirus</taxon>
        <taxon>Myohalovirus alkaliphilum</taxon>
        <taxon>Myohalovirus phiCh1</taxon>
    </lineage>
</organism>
<dbReference type="KEGG" id="vg:951300"/>